<dbReference type="PANTHER" id="PTHR30273">
    <property type="entry name" value="PERIPLASMIC SIGNAL SENSOR AND SIGMA FACTOR ACTIVATOR FECR-RELATED"/>
    <property type="match status" value="1"/>
</dbReference>
<feature type="domain" description="FecR protein" evidence="2">
    <location>
        <begin position="125"/>
        <end position="219"/>
    </location>
</feature>
<dbReference type="Proteomes" id="UP000325105">
    <property type="component" value="Unassembled WGS sequence"/>
</dbReference>
<gene>
    <name evidence="4" type="ORF">BC792_10647</name>
</gene>
<keyword evidence="1" id="KW-1133">Transmembrane helix</keyword>
<keyword evidence="5" id="KW-1185">Reference proteome</keyword>
<protein>
    <submittedName>
        <fullName evidence="4">FecR family protein</fullName>
    </submittedName>
</protein>
<evidence type="ECO:0000259" key="2">
    <source>
        <dbReference type="Pfam" id="PF04773"/>
    </source>
</evidence>
<dbReference type="PANTHER" id="PTHR30273:SF2">
    <property type="entry name" value="PROTEIN FECR"/>
    <property type="match status" value="1"/>
</dbReference>
<reference evidence="4 5" key="1">
    <citation type="submission" date="2019-07" db="EMBL/GenBank/DDBJ databases">
        <title>Genomic Encyclopedia of Archaeal and Bacterial Type Strains, Phase II (KMG-II): from individual species to whole genera.</title>
        <authorList>
            <person name="Goeker M."/>
        </authorList>
    </citation>
    <scope>NUCLEOTIDE SEQUENCE [LARGE SCALE GENOMIC DNA]</scope>
    <source>
        <strain evidence="4 5">DSM 18850</strain>
    </source>
</reference>
<name>A0A5S5DNR2_9SPHI</name>
<evidence type="ECO:0000259" key="3">
    <source>
        <dbReference type="Pfam" id="PF16344"/>
    </source>
</evidence>
<dbReference type="RefSeq" id="WP_170249977.1">
    <property type="nucleotide sequence ID" value="NZ_VNHX01000006.1"/>
</dbReference>
<dbReference type="Gene3D" id="3.55.50.30">
    <property type="match status" value="1"/>
</dbReference>
<dbReference type="InterPro" id="IPR006860">
    <property type="entry name" value="FecR"/>
</dbReference>
<dbReference type="AlphaFoldDB" id="A0A5S5DNR2"/>
<evidence type="ECO:0000313" key="4">
    <source>
        <dbReference type="EMBL" id="TYP96339.1"/>
    </source>
</evidence>
<sequence>MEEHDLHLIIGYLEGNLSDAEVQELLHKVEVNPEFALALSEMADLWSKPPAKHEHGDALQALDRWKTTAPDDYQKSVSEAAERTARRLNYKWYIAAAVLLGMLSFLWISQLRYLQPVSGPAFTIIKTDAHKHKTITLPDSSVVRLNASSTLKIPKDYAAETRTLHLDGEGIFEVRPNAKLPLIVRSGNVSTTALGTKFNVNAYGTDSCVTVSLLEGKVRVDMAGEYPHSVNLSPGKEVSYRLSDQTFALRDFYKEGTVGWENNTLAFHYDTWETVVKRLSRWYGIAVRLEGPVQNTQTLKGTFINLPLKETLRQIAFISGATYDIKKDTVIIKPRLEP</sequence>
<evidence type="ECO:0000313" key="5">
    <source>
        <dbReference type="Proteomes" id="UP000325105"/>
    </source>
</evidence>
<dbReference type="Pfam" id="PF16344">
    <property type="entry name" value="FecR_C"/>
    <property type="match status" value="1"/>
</dbReference>
<accession>A0A5S5DNR2</accession>
<dbReference type="InterPro" id="IPR012373">
    <property type="entry name" value="Ferrdict_sens_TM"/>
</dbReference>
<organism evidence="4 5">
    <name type="scientific">Sphingobacterium allocomposti</name>
    <dbReference type="NCBI Taxonomy" id="415956"/>
    <lineage>
        <taxon>Bacteria</taxon>
        <taxon>Pseudomonadati</taxon>
        <taxon>Bacteroidota</taxon>
        <taxon>Sphingobacteriia</taxon>
        <taxon>Sphingobacteriales</taxon>
        <taxon>Sphingobacteriaceae</taxon>
        <taxon>Sphingobacterium</taxon>
    </lineage>
</organism>
<keyword evidence="1" id="KW-0472">Membrane</keyword>
<comment type="caution">
    <text evidence="4">The sequence shown here is derived from an EMBL/GenBank/DDBJ whole genome shotgun (WGS) entry which is preliminary data.</text>
</comment>
<dbReference type="Pfam" id="PF04773">
    <property type="entry name" value="FecR"/>
    <property type="match status" value="1"/>
</dbReference>
<keyword evidence="1" id="KW-0812">Transmembrane</keyword>
<feature type="domain" description="Protein FecR C-terminal" evidence="3">
    <location>
        <begin position="265"/>
        <end position="332"/>
    </location>
</feature>
<dbReference type="PIRSF" id="PIRSF018266">
    <property type="entry name" value="FecR"/>
    <property type="match status" value="1"/>
</dbReference>
<dbReference type="GO" id="GO:0016989">
    <property type="term" value="F:sigma factor antagonist activity"/>
    <property type="evidence" value="ECO:0007669"/>
    <property type="project" value="TreeGrafter"/>
</dbReference>
<dbReference type="Gene3D" id="2.60.120.1440">
    <property type="match status" value="1"/>
</dbReference>
<proteinExistence type="predicted"/>
<feature type="transmembrane region" description="Helical" evidence="1">
    <location>
        <begin position="90"/>
        <end position="108"/>
    </location>
</feature>
<dbReference type="EMBL" id="VNHX01000006">
    <property type="protein sequence ID" value="TYP96339.1"/>
    <property type="molecule type" value="Genomic_DNA"/>
</dbReference>
<evidence type="ECO:0000256" key="1">
    <source>
        <dbReference type="SAM" id="Phobius"/>
    </source>
</evidence>
<dbReference type="InterPro" id="IPR032508">
    <property type="entry name" value="FecR_C"/>
</dbReference>